<dbReference type="GO" id="GO:0005829">
    <property type="term" value="C:cytosol"/>
    <property type="evidence" value="ECO:0007669"/>
    <property type="project" value="TreeGrafter"/>
</dbReference>
<evidence type="ECO:0000256" key="1">
    <source>
        <dbReference type="ARBA" id="ARBA00004948"/>
    </source>
</evidence>
<feature type="domain" description="Thiaminase-2/PQQC" evidence="3">
    <location>
        <begin position="110"/>
        <end position="294"/>
    </location>
</feature>
<keyword evidence="5" id="KW-1185">Reference proteome</keyword>
<dbReference type="PANTHER" id="PTHR43198">
    <property type="entry name" value="BIFUNCTIONAL TH2 PROTEIN"/>
    <property type="match status" value="1"/>
</dbReference>
<evidence type="ECO:0000313" key="4">
    <source>
        <dbReference type="EMBL" id="QIS10409.1"/>
    </source>
</evidence>
<feature type="region of interest" description="Disordered" evidence="2">
    <location>
        <begin position="71"/>
        <end position="93"/>
    </location>
</feature>
<gene>
    <name evidence="4" type="ORF">F5544_12590</name>
</gene>
<dbReference type="InterPro" id="IPR004305">
    <property type="entry name" value="Thiaminase-2/PQQC"/>
</dbReference>
<dbReference type="PANTHER" id="PTHR43198:SF2">
    <property type="entry name" value="SI:CH1073-67J19.1-RELATED"/>
    <property type="match status" value="1"/>
</dbReference>
<accession>A0A6G9YB02</accession>
<dbReference type="SUPFAM" id="SSF48613">
    <property type="entry name" value="Heme oxygenase-like"/>
    <property type="match status" value="1"/>
</dbReference>
<feature type="compositionally biased region" description="Basic and acidic residues" evidence="2">
    <location>
        <begin position="1"/>
        <end position="34"/>
    </location>
</feature>
<dbReference type="Proteomes" id="UP000503540">
    <property type="component" value="Chromosome"/>
</dbReference>
<organism evidence="4 5">
    <name type="scientific">Nocardia arthritidis</name>
    <dbReference type="NCBI Taxonomy" id="228602"/>
    <lineage>
        <taxon>Bacteria</taxon>
        <taxon>Bacillati</taxon>
        <taxon>Actinomycetota</taxon>
        <taxon>Actinomycetes</taxon>
        <taxon>Mycobacteriales</taxon>
        <taxon>Nocardiaceae</taxon>
        <taxon>Nocardia</taxon>
    </lineage>
</organism>
<proteinExistence type="predicted"/>
<dbReference type="Pfam" id="PF03070">
    <property type="entry name" value="TENA_THI-4"/>
    <property type="match status" value="1"/>
</dbReference>
<evidence type="ECO:0000259" key="3">
    <source>
        <dbReference type="Pfam" id="PF03070"/>
    </source>
</evidence>
<dbReference type="InterPro" id="IPR016084">
    <property type="entry name" value="Haem_Oase-like_multi-hlx"/>
</dbReference>
<dbReference type="Gene3D" id="1.20.910.10">
    <property type="entry name" value="Heme oxygenase-like"/>
    <property type="match status" value="1"/>
</dbReference>
<name>A0A6G9YB02_9NOCA</name>
<feature type="region of interest" description="Disordered" evidence="2">
    <location>
        <begin position="1"/>
        <end position="53"/>
    </location>
</feature>
<evidence type="ECO:0000313" key="5">
    <source>
        <dbReference type="Proteomes" id="UP000503540"/>
    </source>
</evidence>
<dbReference type="EMBL" id="CP046172">
    <property type="protein sequence ID" value="QIS10409.1"/>
    <property type="molecule type" value="Genomic_DNA"/>
</dbReference>
<comment type="pathway">
    <text evidence="1">Cofactor biosynthesis; thiamine diphosphate biosynthesis.</text>
</comment>
<evidence type="ECO:0000256" key="2">
    <source>
        <dbReference type="SAM" id="MobiDB-lite"/>
    </source>
</evidence>
<sequence>MADLGRHASALHHDDRSPQGHQHQGESARRDQHQRSGSAVPLPGGARRDRVHRCGSRRRILRCAGAPLRARIPTAGGRPRTPRDPRAASDAHHPPVSLAARLEAAGLPLIDAQLAHPTVAGIARGDLPERVFRSWLEQDYLFLLDYVRVFSRLAWQAPAAHLGDLVDLAHATFHDELTLHRSLAAEFGADLDGATKGQPCQEYTAFLLESAADYSDGLAALYPCMWGYSTLGAILARNPPADPRYRRWVDTYADPAFAALTRRCAQMLDEANPDPARAEALFAAGMRHELAFWTVPD</sequence>
<dbReference type="InterPro" id="IPR050967">
    <property type="entry name" value="Thiamine_Salvage_TenA"/>
</dbReference>
<dbReference type="AlphaFoldDB" id="A0A6G9YB02"/>
<feature type="compositionally biased region" description="Basic and acidic residues" evidence="2">
    <location>
        <begin position="81"/>
        <end position="93"/>
    </location>
</feature>
<protein>
    <recommendedName>
        <fullName evidence="3">Thiaminase-2/PQQC domain-containing protein</fullName>
    </recommendedName>
</protein>
<reference evidence="4 5" key="1">
    <citation type="journal article" date="2019" name="ACS Chem. Biol.">
        <title>Identification and Mobilization of a Cryptic Antibiotic Biosynthesis Gene Locus from a Human-Pathogenic Nocardia Isolate.</title>
        <authorList>
            <person name="Herisse M."/>
            <person name="Ishida K."/>
            <person name="Porter J.L."/>
            <person name="Howden B."/>
            <person name="Hertweck C."/>
            <person name="Stinear T.P."/>
            <person name="Pidot S.J."/>
        </authorList>
    </citation>
    <scope>NUCLEOTIDE SEQUENCE [LARGE SCALE GENOMIC DNA]</scope>
    <source>
        <strain evidence="4 5">AUSMDU00012717</strain>
    </source>
</reference>
<dbReference type="KEGG" id="nah:F5544_12590"/>